<dbReference type="Proteomes" id="UP000078387">
    <property type="component" value="Unassembled WGS sequence"/>
</dbReference>
<name>A0A5K1U1F2_ENTHI</name>
<dbReference type="VEuPathDB" id="AmoebaDB:EHI8A_046690"/>
<gene>
    <name evidence="7" type="ORF">CL6EHI_124880</name>
</gene>
<dbReference type="EC" id="3.6.1.1" evidence="3"/>
<dbReference type="AlphaFoldDB" id="A0A5K1U1F2"/>
<reference evidence="7 8" key="1">
    <citation type="submission" date="2016-05" db="EMBL/GenBank/DDBJ databases">
        <title>First whole genome sequencing of Entamoeba histolytica HM1:IMSS-clone-6.</title>
        <authorList>
            <person name="Mukherjee Avik.K."/>
            <person name="Izumyama S."/>
            <person name="Nakada-Tsukui K."/>
            <person name="Nozaki T."/>
        </authorList>
    </citation>
    <scope>NUCLEOTIDE SEQUENCE [LARGE SCALE GENOMIC DNA]</scope>
    <source>
        <strain evidence="7 8">HM1:IMSS clone 6</strain>
    </source>
</reference>
<sequence length="244" mass="27582">MSITSIVPNFGTIRTEPVGTLGKKDYRIYFEQEGKKISPWHKIPAFVSKDVVNMVCEIPRGTNAKMEISTTNKFNPIKQDLNKDGSLRYMKHGNVLNHYGAVPQTWEDLFERDSIVGIPGDNDPIDIIDISQKKVARGEIVQIKPICALALLDGGETDWKVIGINVNDPLAQTITSANDIEKTVDEIREWYRVYKVAEGKKLNKYAYGGKAFNQKSTLDIINETHLQYRKLKTTQKKLSKLALD</sequence>
<dbReference type="FunFam" id="3.90.80.10:FF:000018">
    <property type="entry name" value="Inorganic pyrophosphatase, putative"/>
    <property type="match status" value="1"/>
</dbReference>
<dbReference type="VEuPathDB" id="AmoebaDB:EHI_124880"/>
<dbReference type="PANTHER" id="PTHR10286">
    <property type="entry name" value="INORGANIC PYROPHOSPHATASE"/>
    <property type="match status" value="1"/>
</dbReference>
<evidence type="ECO:0000256" key="6">
    <source>
        <dbReference type="ARBA" id="ARBA00022842"/>
    </source>
</evidence>
<dbReference type="InterPro" id="IPR008162">
    <property type="entry name" value="Pyrophosphatase"/>
</dbReference>
<proteinExistence type="inferred from homology"/>
<dbReference type="PROSITE" id="PS00387">
    <property type="entry name" value="PPASE"/>
    <property type="match status" value="1"/>
</dbReference>
<evidence type="ECO:0000256" key="3">
    <source>
        <dbReference type="ARBA" id="ARBA00012146"/>
    </source>
</evidence>
<dbReference type="InterPro" id="IPR036649">
    <property type="entry name" value="Pyrophosphatase_sf"/>
</dbReference>
<dbReference type="GO" id="GO:0005737">
    <property type="term" value="C:cytoplasm"/>
    <property type="evidence" value="ECO:0007669"/>
    <property type="project" value="InterPro"/>
</dbReference>
<dbReference type="VEuPathDB" id="AmoebaDB:EHI5A_048390"/>
<accession>A0A5K1U1F2</accession>
<comment type="cofactor">
    <cofactor evidence="1">
        <name>Mg(2+)</name>
        <dbReference type="ChEBI" id="CHEBI:18420"/>
    </cofactor>
</comment>
<dbReference type="OMA" id="LYANEQK"/>
<keyword evidence="4" id="KW-0479">Metal-binding</keyword>
<evidence type="ECO:0000256" key="5">
    <source>
        <dbReference type="ARBA" id="ARBA00022801"/>
    </source>
</evidence>
<evidence type="ECO:0000313" key="8">
    <source>
        <dbReference type="Proteomes" id="UP000078387"/>
    </source>
</evidence>
<dbReference type="GO" id="GO:0000287">
    <property type="term" value="F:magnesium ion binding"/>
    <property type="evidence" value="ECO:0007669"/>
    <property type="project" value="InterPro"/>
</dbReference>
<keyword evidence="5" id="KW-0378">Hydrolase</keyword>
<comment type="similarity">
    <text evidence="2">Belongs to the PPase family.</text>
</comment>
<evidence type="ECO:0000256" key="2">
    <source>
        <dbReference type="ARBA" id="ARBA00006220"/>
    </source>
</evidence>
<dbReference type="GO" id="GO:0004427">
    <property type="term" value="F:inorganic diphosphate phosphatase activity"/>
    <property type="evidence" value="ECO:0007669"/>
    <property type="project" value="UniProtKB-EC"/>
</dbReference>
<comment type="caution">
    <text evidence="7">The sequence shown here is derived from an EMBL/GenBank/DDBJ whole genome shotgun (WGS) entry which is preliminary data.</text>
</comment>
<evidence type="ECO:0000256" key="1">
    <source>
        <dbReference type="ARBA" id="ARBA00001946"/>
    </source>
</evidence>
<dbReference type="VEuPathDB" id="AmoebaDB:KM1_035950"/>
<dbReference type="GO" id="GO:0006796">
    <property type="term" value="P:phosphate-containing compound metabolic process"/>
    <property type="evidence" value="ECO:0007669"/>
    <property type="project" value="InterPro"/>
</dbReference>
<dbReference type="Pfam" id="PF00719">
    <property type="entry name" value="Pyrophosphatase"/>
    <property type="match status" value="1"/>
</dbReference>
<dbReference type="VEuPathDB" id="AmoebaDB:EHI7A_025810"/>
<organism evidence="7 8">
    <name type="scientific">Entamoeba histolytica</name>
    <dbReference type="NCBI Taxonomy" id="5759"/>
    <lineage>
        <taxon>Eukaryota</taxon>
        <taxon>Amoebozoa</taxon>
        <taxon>Evosea</taxon>
        <taxon>Archamoebae</taxon>
        <taxon>Mastigamoebida</taxon>
        <taxon>Entamoebidae</taxon>
        <taxon>Entamoeba</taxon>
    </lineage>
</organism>
<dbReference type="EMBL" id="BDEQ01000001">
    <property type="protein sequence ID" value="GAT98208.1"/>
    <property type="molecule type" value="Genomic_DNA"/>
</dbReference>
<dbReference type="Gene3D" id="3.90.80.10">
    <property type="entry name" value="Inorganic pyrophosphatase"/>
    <property type="match status" value="1"/>
</dbReference>
<evidence type="ECO:0000313" key="7">
    <source>
        <dbReference type="EMBL" id="GAT98208.1"/>
    </source>
</evidence>
<protein>
    <recommendedName>
        <fullName evidence="3">inorganic diphosphatase</fullName>
        <ecNumber evidence="3">3.6.1.1</ecNumber>
    </recommendedName>
</protein>
<dbReference type="SUPFAM" id="SSF50324">
    <property type="entry name" value="Inorganic pyrophosphatase"/>
    <property type="match status" value="1"/>
</dbReference>
<keyword evidence="6" id="KW-0460">Magnesium</keyword>
<evidence type="ECO:0000256" key="4">
    <source>
        <dbReference type="ARBA" id="ARBA00022723"/>
    </source>
</evidence>